<evidence type="ECO:0000256" key="3">
    <source>
        <dbReference type="ARBA" id="ARBA00012560"/>
    </source>
</evidence>
<evidence type="ECO:0000256" key="5">
    <source>
        <dbReference type="ARBA" id="ARBA00022676"/>
    </source>
</evidence>
<dbReference type="EC" id="2.4.1.25" evidence="3 10"/>
<dbReference type="EMBL" id="CP001734">
    <property type="protein sequence ID" value="ACV67343.1"/>
    <property type="molecule type" value="Genomic_DNA"/>
</dbReference>
<gene>
    <name evidence="11" type="ordered locus">Dret_0041</name>
</gene>
<dbReference type="InterPro" id="IPR003385">
    <property type="entry name" value="Glyco_hydro_77"/>
</dbReference>
<dbReference type="NCBIfam" id="NF011080">
    <property type="entry name" value="PRK14508.1-3"/>
    <property type="match status" value="1"/>
</dbReference>
<proteinExistence type="inferred from homology"/>
<dbReference type="Gene3D" id="3.20.20.80">
    <property type="entry name" value="Glycosidases"/>
    <property type="match status" value="1"/>
</dbReference>
<dbReference type="PANTHER" id="PTHR32438:SF5">
    <property type="entry name" value="4-ALPHA-GLUCANOTRANSFERASE DPE1, CHLOROPLASTIC_AMYLOPLASTIC"/>
    <property type="match status" value="1"/>
</dbReference>
<evidence type="ECO:0000256" key="1">
    <source>
        <dbReference type="ARBA" id="ARBA00000439"/>
    </source>
</evidence>
<organism evidence="11 12">
    <name type="scientific">Desulfohalobium retbaense (strain ATCC 49708 / DSM 5692 / JCM 16813 / HR100)</name>
    <dbReference type="NCBI Taxonomy" id="485915"/>
    <lineage>
        <taxon>Bacteria</taxon>
        <taxon>Pseudomonadati</taxon>
        <taxon>Thermodesulfobacteriota</taxon>
        <taxon>Desulfovibrionia</taxon>
        <taxon>Desulfovibrionales</taxon>
        <taxon>Desulfohalobiaceae</taxon>
        <taxon>Desulfohalobium</taxon>
    </lineage>
</organism>
<dbReference type="GO" id="GO:0005975">
    <property type="term" value="P:carbohydrate metabolic process"/>
    <property type="evidence" value="ECO:0007669"/>
    <property type="project" value="InterPro"/>
</dbReference>
<keyword evidence="6 10" id="KW-0808">Transferase</keyword>
<evidence type="ECO:0000256" key="6">
    <source>
        <dbReference type="ARBA" id="ARBA00022679"/>
    </source>
</evidence>
<evidence type="ECO:0000256" key="8">
    <source>
        <dbReference type="ARBA" id="ARBA00031423"/>
    </source>
</evidence>
<sequence length="502" mass="57203">MLTDRASGILLHITSLPGTYGVGDVGPQARRFVDFLAAAGQRYWQVLPVHPTQDGAGHSPYSSTSAHAGNELLISPEDLVAEGLLGESHIRPWRRQAGESQAHYDWAQAAKRECCAVVQDRLHRRLLPAFEAEFQDFCRTQRGWLDDFALFSAAKNHFGPRRSWRYWPEEIRLRQPRALQWMRQELALAIEREKLGQCLFFRQWRRLQARCRAKEVALMGDVPIYVDYESADVWSHPEYFKLDATLRPPVVAGVPPDYFSATGQRWGNPVYDWRKLCQDGFHWWVDRLEGELQLCDVLRLDHFRGFSACWEVPVEHETAENGSWVHVPGEALFALLQEHWGRLPLVAEDLGYITDEVRHLKQRFDLPGMALLVFAFDGDPQNAFLPEHHDPNLVVYTGTHDTNTVRGWYEEEITAEQRSQLRRHLGHAPAASHVAQDLVRLALESRARTAILPLQDVLGLGSEARMNVPAAPEGNWIWRTSSEALHEDVAAWLAEVTAASGR</sequence>
<dbReference type="RefSeq" id="WP_015750503.1">
    <property type="nucleotide sequence ID" value="NC_013223.1"/>
</dbReference>
<dbReference type="STRING" id="485915.Dret_0041"/>
<keyword evidence="5 10" id="KW-0328">Glycosyltransferase</keyword>
<dbReference type="GO" id="GO:0004134">
    <property type="term" value="F:4-alpha-glucanotransferase activity"/>
    <property type="evidence" value="ECO:0007669"/>
    <property type="project" value="UniProtKB-EC"/>
</dbReference>
<reference evidence="11 12" key="2">
    <citation type="journal article" date="2010" name="Stand. Genomic Sci.">
        <title>Complete genome sequence of Desulfohalobium retbaense type strain (HR(100)).</title>
        <authorList>
            <person name="Spring S."/>
            <person name="Nolan M."/>
            <person name="Lapidus A."/>
            <person name="Glavina Del Rio T."/>
            <person name="Copeland A."/>
            <person name="Tice H."/>
            <person name="Cheng J.F."/>
            <person name="Lucas S."/>
            <person name="Land M."/>
            <person name="Chen F."/>
            <person name="Bruce D."/>
            <person name="Goodwin L."/>
            <person name="Pitluck S."/>
            <person name="Ivanova N."/>
            <person name="Mavromatis K."/>
            <person name="Mikhailova N."/>
            <person name="Pati A."/>
            <person name="Chen A."/>
            <person name="Palaniappan K."/>
            <person name="Hauser L."/>
            <person name="Chang Y.J."/>
            <person name="Jeffries C.D."/>
            <person name="Munk C."/>
            <person name="Kiss H."/>
            <person name="Chain P."/>
            <person name="Han C."/>
            <person name="Brettin T."/>
            <person name="Detter J.C."/>
            <person name="Schuler E."/>
            <person name="Goker M."/>
            <person name="Rohde M."/>
            <person name="Bristow J."/>
            <person name="Eisen J.A."/>
            <person name="Markowitz V."/>
            <person name="Hugenholtz P."/>
            <person name="Kyrpides N.C."/>
            <person name="Klenk H.P."/>
        </authorList>
    </citation>
    <scope>NUCLEOTIDE SEQUENCE [LARGE SCALE GENOMIC DNA]</scope>
    <source>
        <strain evidence="11 12">DSM 5692</strain>
    </source>
</reference>
<evidence type="ECO:0000256" key="4">
    <source>
        <dbReference type="ARBA" id="ARBA00020295"/>
    </source>
</evidence>
<evidence type="ECO:0000256" key="2">
    <source>
        <dbReference type="ARBA" id="ARBA00005684"/>
    </source>
</evidence>
<dbReference type="NCBIfam" id="TIGR00217">
    <property type="entry name" value="malQ"/>
    <property type="match status" value="1"/>
</dbReference>
<evidence type="ECO:0000256" key="9">
    <source>
        <dbReference type="ARBA" id="ARBA00031501"/>
    </source>
</evidence>
<dbReference type="SUPFAM" id="SSF51445">
    <property type="entry name" value="(Trans)glycosidases"/>
    <property type="match status" value="1"/>
</dbReference>
<evidence type="ECO:0000313" key="11">
    <source>
        <dbReference type="EMBL" id="ACV67343.1"/>
    </source>
</evidence>
<dbReference type="PANTHER" id="PTHR32438">
    <property type="entry name" value="4-ALPHA-GLUCANOTRANSFERASE DPE1, CHLOROPLASTIC/AMYLOPLASTIC"/>
    <property type="match status" value="1"/>
</dbReference>
<keyword evidence="12" id="KW-1185">Reference proteome</keyword>
<evidence type="ECO:0000313" key="12">
    <source>
        <dbReference type="Proteomes" id="UP000001052"/>
    </source>
</evidence>
<evidence type="ECO:0000256" key="7">
    <source>
        <dbReference type="ARBA" id="ARBA00023277"/>
    </source>
</evidence>
<reference evidence="12" key="1">
    <citation type="submission" date="2009-09" db="EMBL/GenBank/DDBJ databases">
        <title>The complete chromosome of Desulfohalobium retbaense DSM 5692.</title>
        <authorList>
            <consortium name="US DOE Joint Genome Institute (JGI-PGF)"/>
            <person name="Lucas S."/>
            <person name="Copeland A."/>
            <person name="Lapidus A."/>
            <person name="Glavina del Rio T."/>
            <person name="Dalin E."/>
            <person name="Tice H."/>
            <person name="Bruce D."/>
            <person name="Goodwin L."/>
            <person name="Pitluck S."/>
            <person name="Kyrpides N."/>
            <person name="Mavromatis K."/>
            <person name="Ivanova N."/>
            <person name="Mikhailova N."/>
            <person name="Munk A.C."/>
            <person name="Brettin T."/>
            <person name="Detter J.C."/>
            <person name="Han C."/>
            <person name="Tapia R."/>
            <person name="Larimer F."/>
            <person name="Land M."/>
            <person name="Hauser L."/>
            <person name="Markowitz V."/>
            <person name="Cheng J.-F."/>
            <person name="Hugenholtz P."/>
            <person name="Woyke T."/>
            <person name="Wu D."/>
            <person name="Spring S."/>
            <person name="Klenk H.-P."/>
            <person name="Eisen J.A."/>
        </authorList>
    </citation>
    <scope>NUCLEOTIDE SEQUENCE [LARGE SCALE GENOMIC DNA]</scope>
    <source>
        <strain evidence="12">DSM 5692</strain>
    </source>
</reference>
<dbReference type="Proteomes" id="UP000001052">
    <property type="component" value="Chromosome"/>
</dbReference>
<protein>
    <recommendedName>
        <fullName evidence="4 10">4-alpha-glucanotransferase</fullName>
        <ecNumber evidence="3 10">2.4.1.25</ecNumber>
    </recommendedName>
    <alternativeName>
        <fullName evidence="8 10">Amylomaltase</fullName>
    </alternativeName>
    <alternativeName>
        <fullName evidence="9 10">Disproportionating enzyme</fullName>
    </alternativeName>
</protein>
<dbReference type="InterPro" id="IPR017853">
    <property type="entry name" value="GH"/>
</dbReference>
<comment type="catalytic activity">
    <reaction evidence="1 10">
        <text>Transfers a segment of a (1-&gt;4)-alpha-D-glucan to a new position in an acceptor, which may be glucose or a (1-&gt;4)-alpha-D-glucan.</text>
        <dbReference type="EC" id="2.4.1.25"/>
    </reaction>
</comment>
<evidence type="ECO:0000256" key="10">
    <source>
        <dbReference type="RuleBase" id="RU361207"/>
    </source>
</evidence>
<keyword evidence="7 10" id="KW-0119">Carbohydrate metabolism</keyword>
<comment type="similarity">
    <text evidence="2 10">Belongs to the disproportionating enzyme family.</text>
</comment>
<dbReference type="AlphaFoldDB" id="C8WZ68"/>
<dbReference type="Pfam" id="PF02446">
    <property type="entry name" value="Glyco_hydro_77"/>
    <property type="match status" value="1"/>
</dbReference>
<dbReference type="eggNOG" id="COG1640">
    <property type="taxonomic scope" value="Bacteria"/>
</dbReference>
<dbReference type="OrthoDB" id="9761577at2"/>
<accession>C8WZ68</accession>
<name>C8WZ68_DESRD</name>
<dbReference type="HOGENOM" id="CLU_014132_1_0_7"/>
<dbReference type="CAZy" id="GH77">
    <property type="family name" value="Glycoside Hydrolase Family 77"/>
</dbReference>
<dbReference type="KEGG" id="drt:Dret_0041"/>